<protein>
    <recommendedName>
        <fullName evidence="3">Reverse transcriptase zinc-binding domain-containing protein</fullName>
    </recommendedName>
</protein>
<proteinExistence type="predicted"/>
<dbReference type="OrthoDB" id="998808at2759"/>
<evidence type="ECO:0008006" key="3">
    <source>
        <dbReference type="Google" id="ProtNLM"/>
    </source>
</evidence>
<dbReference type="Proteomes" id="UP000828251">
    <property type="component" value="Unassembled WGS sequence"/>
</dbReference>
<comment type="caution">
    <text evidence="1">The sequence shown here is derived from an EMBL/GenBank/DDBJ whole genome shotgun (WGS) entry which is preliminary data.</text>
</comment>
<name>A0A9D3VEH6_9ROSI</name>
<evidence type="ECO:0000313" key="1">
    <source>
        <dbReference type="EMBL" id="KAH1081553.1"/>
    </source>
</evidence>
<reference evidence="1 2" key="1">
    <citation type="journal article" date="2021" name="Plant Biotechnol. J.">
        <title>Multi-omics assisted identification of the key and species-specific regulatory components of drought-tolerant mechanisms in Gossypium stocksii.</title>
        <authorList>
            <person name="Yu D."/>
            <person name="Ke L."/>
            <person name="Zhang D."/>
            <person name="Wu Y."/>
            <person name="Sun Y."/>
            <person name="Mei J."/>
            <person name="Sun J."/>
            <person name="Sun Y."/>
        </authorList>
    </citation>
    <scope>NUCLEOTIDE SEQUENCE [LARGE SCALE GENOMIC DNA]</scope>
    <source>
        <strain evidence="2">cv. E1</strain>
        <tissue evidence="1">Leaf</tissue>
    </source>
</reference>
<dbReference type="AlphaFoldDB" id="A0A9D3VEH6"/>
<organism evidence="1 2">
    <name type="scientific">Gossypium stocksii</name>
    <dbReference type="NCBI Taxonomy" id="47602"/>
    <lineage>
        <taxon>Eukaryota</taxon>
        <taxon>Viridiplantae</taxon>
        <taxon>Streptophyta</taxon>
        <taxon>Embryophyta</taxon>
        <taxon>Tracheophyta</taxon>
        <taxon>Spermatophyta</taxon>
        <taxon>Magnoliopsida</taxon>
        <taxon>eudicotyledons</taxon>
        <taxon>Gunneridae</taxon>
        <taxon>Pentapetalae</taxon>
        <taxon>rosids</taxon>
        <taxon>malvids</taxon>
        <taxon>Malvales</taxon>
        <taxon>Malvaceae</taxon>
        <taxon>Malvoideae</taxon>
        <taxon>Gossypium</taxon>
    </lineage>
</organism>
<keyword evidence="2" id="KW-1185">Reference proteome</keyword>
<accession>A0A9D3VEH6</accession>
<sequence length="195" mass="22915">MASEEKRLLTNHFQGISWLKWNNVCQPKSIGDMGFRDLHLFNLSLLSKQGWRLLRNKSSLYHKVFKARYFLNCSFMEASVGCNPSFLWRNIWNSKVILHKGARWWIRNGLTTRVKEDVWIPTQLNSLALSPCTNFNEESKVCELIDASRMVWRENLIKREFSKEEAEAICKISLVNQNAEDKLIWKWNADGNYSV</sequence>
<dbReference type="EMBL" id="JAIQCV010000007">
    <property type="protein sequence ID" value="KAH1081553.1"/>
    <property type="molecule type" value="Genomic_DNA"/>
</dbReference>
<evidence type="ECO:0000313" key="2">
    <source>
        <dbReference type="Proteomes" id="UP000828251"/>
    </source>
</evidence>
<gene>
    <name evidence="1" type="ORF">J1N35_021314</name>
</gene>